<sequence length="564" mass="61380">MPKEQKKPPDKVAEYFTCPGGAEILRDFYTAPQQCSHDGPQAVQESKNNSRRQVNYIFASTATCGSAPPDASLTPMVTTAYNSGGNVAFVESANVKSYLSAFLPTLYSTSVLTNPTFHSRFTCAGNTDWYVEVDRNTSSIFVSTTSQYGSLGVINPLNQNMAAMVLFNSGQTKLYEIVSDGLPGIYTLTVFTEFAFTSADDPLGSHNDGMVPHPSVGVSNIATFHLYGRPGQEGILQYVEVYSPDTGDLVMRSELYPRGLCAFEYYSDSFTCGTESLEFMVYGMDEYNQQFRRLEQFFCYNHSHTAVTTVPPPVTLTGPVGPTTQPGTVSTGPLPVVTTTPQAVMSSSPKDHLTTAVAAMYQFDVVFLIDVSQEASGRLDDMNNFVASVMSGYDVSQQNARVALIVVGSTTLGSITAANLDTIDSQSNLLKYLMVVSQFTDYDNAGQAIAAGLNIAVNNQFMLSGYRNQLKNHVLIYVTATTKFDDQPQPIATKILQAGSYGIITVGYGPLVTDLNALQWKVLCLMYSSTRCYLGAFKECRVMMIHIATDLGFGRGSIVGYRIV</sequence>
<dbReference type="EMBL" id="UZAH01027589">
    <property type="protein sequence ID" value="VDO93117.1"/>
    <property type="molecule type" value="Genomic_DNA"/>
</dbReference>
<dbReference type="Pfam" id="PF00092">
    <property type="entry name" value="VWA"/>
    <property type="match status" value="1"/>
</dbReference>
<dbReference type="InterPro" id="IPR036465">
    <property type="entry name" value="vWFA_dom_sf"/>
</dbReference>
<reference evidence="2 3" key="1">
    <citation type="submission" date="2018-11" db="EMBL/GenBank/DDBJ databases">
        <authorList>
            <consortium name="Pathogen Informatics"/>
        </authorList>
    </citation>
    <scope>NUCLEOTIDE SEQUENCE [LARGE SCALE GENOMIC DNA]</scope>
</reference>
<organism evidence="3 4">
    <name type="scientific">Heligmosomoides polygyrus</name>
    <name type="common">Parasitic roundworm</name>
    <dbReference type="NCBI Taxonomy" id="6339"/>
    <lineage>
        <taxon>Eukaryota</taxon>
        <taxon>Metazoa</taxon>
        <taxon>Ecdysozoa</taxon>
        <taxon>Nematoda</taxon>
        <taxon>Chromadorea</taxon>
        <taxon>Rhabditida</taxon>
        <taxon>Rhabditina</taxon>
        <taxon>Rhabditomorpha</taxon>
        <taxon>Strongyloidea</taxon>
        <taxon>Heligmosomidae</taxon>
        <taxon>Heligmosomoides</taxon>
    </lineage>
</organism>
<name>A0A183FW85_HELPZ</name>
<dbReference type="InterPro" id="IPR057085">
    <property type="entry name" value="Ig_Irg-7"/>
</dbReference>
<accession>A0A183FW85</accession>
<dbReference type="PANTHER" id="PTHR47324">
    <property type="entry name" value="PROTEIN IRG-7-RELATED"/>
    <property type="match status" value="1"/>
</dbReference>
<accession>A0A3P8A8V4</accession>
<evidence type="ECO:0000259" key="1">
    <source>
        <dbReference type="PROSITE" id="PS50234"/>
    </source>
</evidence>
<evidence type="ECO:0000313" key="2">
    <source>
        <dbReference type="EMBL" id="VDO93117.1"/>
    </source>
</evidence>
<dbReference type="AlphaFoldDB" id="A0A183FW85"/>
<dbReference type="WBParaSite" id="HPBE_0001266801-mRNA-1">
    <property type="protein sequence ID" value="HPBE_0001266801-mRNA-1"/>
    <property type="gene ID" value="HPBE_0001266801"/>
</dbReference>
<dbReference type="PANTHER" id="PTHR47324:SF1">
    <property type="entry name" value="EGF-LIKE DOMAIN-CONTAINING PROTEIN-RELATED"/>
    <property type="match status" value="1"/>
</dbReference>
<dbReference type="SUPFAM" id="SSF53300">
    <property type="entry name" value="vWA-like"/>
    <property type="match status" value="1"/>
</dbReference>
<dbReference type="InterPro" id="IPR053295">
    <property type="entry name" value="Innate_immunity_reg"/>
</dbReference>
<dbReference type="SMART" id="SM00327">
    <property type="entry name" value="VWA"/>
    <property type="match status" value="1"/>
</dbReference>
<dbReference type="Gene3D" id="3.40.50.410">
    <property type="entry name" value="von Willebrand factor, type A domain"/>
    <property type="match status" value="1"/>
</dbReference>
<dbReference type="Proteomes" id="UP000050761">
    <property type="component" value="Unassembled WGS sequence"/>
</dbReference>
<dbReference type="Pfam" id="PF24415">
    <property type="entry name" value="Ig_Irg-7"/>
    <property type="match status" value="1"/>
</dbReference>
<gene>
    <name evidence="2" type="ORF">HPBE_LOCUS12669</name>
</gene>
<keyword evidence="3" id="KW-1185">Reference proteome</keyword>
<feature type="domain" description="VWFA" evidence="1">
    <location>
        <begin position="364"/>
        <end position="519"/>
    </location>
</feature>
<evidence type="ECO:0000313" key="3">
    <source>
        <dbReference type="Proteomes" id="UP000050761"/>
    </source>
</evidence>
<dbReference type="PROSITE" id="PS50234">
    <property type="entry name" value="VWFA"/>
    <property type="match status" value="1"/>
</dbReference>
<protein>
    <submittedName>
        <fullName evidence="4">VWFA domain-containing protein</fullName>
    </submittedName>
</protein>
<dbReference type="OrthoDB" id="5867826at2759"/>
<evidence type="ECO:0000313" key="4">
    <source>
        <dbReference type="WBParaSite" id="HPBE_0001266801-mRNA-1"/>
    </source>
</evidence>
<dbReference type="InterPro" id="IPR002035">
    <property type="entry name" value="VWF_A"/>
</dbReference>
<proteinExistence type="predicted"/>
<reference evidence="4" key="2">
    <citation type="submission" date="2019-09" db="UniProtKB">
        <authorList>
            <consortium name="WormBaseParasite"/>
        </authorList>
    </citation>
    <scope>IDENTIFICATION</scope>
</reference>